<reference evidence="2 3" key="1">
    <citation type="journal article" date="2017" name="Environ. Microbiol.">
        <title>Decay of the glycolytic pathway and adaptation to intranuclear parasitism within Enterocytozoonidae microsporidia.</title>
        <authorList>
            <person name="Wiredu Boakye D."/>
            <person name="Jaroenlak P."/>
            <person name="Prachumwat A."/>
            <person name="Williams T.A."/>
            <person name="Bateman K.S."/>
            <person name="Itsathitphaisarn O."/>
            <person name="Sritunyalucksana K."/>
            <person name="Paszkiewicz K.H."/>
            <person name="Moore K.A."/>
            <person name="Stentiford G.D."/>
            <person name="Williams B.A."/>
        </authorList>
    </citation>
    <scope>NUCLEOTIDE SEQUENCE [LARGE SCALE GENOMIC DNA]</scope>
    <source>
        <strain evidence="3">canceri</strain>
    </source>
</reference>
<dbReference type="EMBL" id="LTAI01001494">
    <property type="protein sequence ID" value="ORD95317.1"/>
    <property type="molecule type" value="Genomic_DNA"/>
</dbReference>
<dbReference type="VEuPathDB" id="MicrosporidiaDB:A0H76_954"/>
<dbReference type="Proteomes" id="UP000192501">
    <property type="component" value="Unassembled WGS sequence"/>
</dbReference>
<dbReference type="AlphaFoldDB" id="A0A1X0Q6H3"/>
<name>A0A1X0Q6H3_9MICR</name>
<evidence type="ECO:0000313" key="2">
    <source>
        <dbReference type="EMBL" id="ORD95317.1"/>
    </source>
</evidence>
<protein>
    <submittedName>
        <fullName evidence="2">Uncharacterized protein</fullName>
    </submittedName>
</protein>
<comment type="caution">
    <text evidence="2">The sequence shown here is derived from an EMBL/GenBank/DDBJ whole genome shotgun (WGS) entry which is preliminary data.</text>
</comment>
<keyword evidence="1" id="KW-1133">Transmembrane helix</keyword>
<sequence length="61" mass="7064">MLEISQLIVKVVDIIPIIYFPYREYLAVKFIQFFDCIYSIGITIVYIALISTNVGVSNQFK</sequence>
<evidence type="ECO:0000256" key="1">
    <source>
        <dbReference type="SAM" id="Phobius"/>
    </source>
</evidence>
<organism evidence="2 3">
    <name type="scientific">Hepatospora eriocheir</name>
    <dbReference type="NCBI Taxonomy" id="1081669"/>
    <lineage>
        <taxon>Eukaryota</taxon>
        <taxon>Fungi</taxon>
        <taxon>Fungi incertae sedis</taxon>
        <taxon>Microsporidia</taxon>
        <taxon>Hepatosporidae</taxon>
        <taxon>Hepatospora</taxon>
    </lineage>
</organism>
<feature type="transmembrane region" description="Helical" evidence="1">
    <location>
        <begin position="30"/>
        <end position="56"/>
    </location>
</feature>
<keyword evidence="1" id="KW-0812">Transmembrane</keyword>
<keyword evidence="1" id="KW-0472">Membrane</keyword>
<gene>
    <name evidence="2" type="ORF">A0H76_954</name>
</gene>
<proteinExistence type="predicted"/>
<dbReference type="VEuPathDB" id="MicrosporidiaDB:HERIO_1269"/>
<accession>A0A1X0Q6H3</accession>
<evidence type="ECO:0000313" key="3">
    <source>
        <dbReference type="Proteomes" id="UP000192501"/>
    </source>
</evidence>